<name>A0A3R6YMP7_APHAT</name>
<accession>A0A3R6YMP7</accession>
<protein>
    <submittedName>
        <fullName evidence="1">Uncharacterized protein</fullName>
    </submittedName>
</protein>
<reference evidence="1 2" key="1">
    <citation type="submission" date="2018-08" db="EMBL/GenBank/DDBJ databases">
        <title>Aphanomyces genome sequencing and annotation.</title>
        <authorList>
            <person name="Minardi D."/>
            <person name="Oidtmann B."/>
            <person name="Van Der Giezen M."/>
            <person name="Studholme D.J."/>
        </authorList>
    </citation>
    <scope>NUCLEOTIDE SEQUENCE [LARGE SCALE GENOMIC DNA]</scope>
    <source>
        <strain evidence="1 2">FDL457</strain>
    </source>
</reference>
<evidence type="ECO:0000313" key="2">
    <source>
        <dbReference type="Proteomes" id="UP000286510"/>
    </source>
</evidence>
<feature type="non-terminal residue" evidence="1">
    <location>
        <position position="1"/>
    </location>
</feature>
<comment type="caution">
    <text evidence="1">The sequence shown here is derived from an EMBL/GenBank/DDBJ whole genome shotgun (WGS) entry which is preliminary data.</text>
</comment>
<dbReference type="AlphaFoldDB" id="A0A3R6YMP7"/>
<dbReference type="Proteomes" id="UP000286510">
    <property type="component" value="Unassembled WGS sequence"/>
</dbReference>
<gene>
    <name evidence="1" type="ORF">DYB26_009800</name>
</gene>
<organism evidence="1 2">
    <name type="scientific">Aphanomyces astaci</name>
    <name type="common">Crayfish plague agent</name>
    <dbReference type="NCBI Taxonomy" id="112090"/>
    <lineage>
        <taxon>Eukaryota</taxon>
        <taxon>Sar</taxon>
        <taxon>Stramenopiles</taxon>
        <taxon>Oomycota</taxon>
        <taxon>Saprolegniomycetes</taxon>
        <taxon>Saprolegniales</taxon>
        <taxon>Verrucalvaceae</taxon>
        <taxon>Aphanomyces</taxon>
    </lineage>
</organism>
<evidence type="ECO:0000313" key="1">
    <source>
        <dbReference type="EMBL" id="RHZ19222.1"/>
    </source>
</evidence>
<dbReference type="EMBL" id="QUTF01013181">
    <property type="protein sequence ID" value="RHZ19222.1"/>
    <property type="molecule type" value="Genomic_DNA"/>
</dbReference>
<proteinExistence type="predicted"/>
<sequence length="248" mass="27833">HSLAGLDPNRFALRDAATGQIWHIPIEGRLEIHFVYEREAVLDMHDAKNRITDAGIAQLIRNINLQAKSPAEKLEMLYFAINESEILFSASQAYELLEQCGGLNKEVRVAAVSHALFQVITAKDAQRLVSTTLNLRERAKLKVDLGNAYAVIMGNPTAHFALDLVNRADRWVARKLVESAQTEKKMSIASKRGDTSQHMNWENFRNETLDGEKFVLTTSFFNSLPQCGHLEFDYVSTSRPPKGSNCTC</sequence>